<dbReference type="GO" id="GO:0009396">
    <property type="term" value="P:folic acid-containing compound biosynthetic process"/>
    <property type="evidence" value="ECO:0007669"/>
    <property type="project" value="TreeGrafter"/>
</dbReference>
<comment type="cofactor">
    <cofactor evidence="5">
        <name>Mg(2+)</name>
        <dbReference type="ChEBI" id="CHEBI:18420"/>
    </cofactor>
</comment>
<keyword evidence="5" id="KW-0479">Metal-binding</keyword>
<dbReference type="GO" id="GO:0035999">
    <property type="term" value="P:tetrahydrofolate interconversion"/>
    <property type="evidence" value="ECO:0007669"/>
    <property type="project" value="TreeGrafter"/>
</dbReference>
<evidence type="ECO:0000256" key="4">
    <source>
        <dbReference type="PIRSR" id="PIRSR006806-1"/>
    </source>
</evidence>
<dbReference type="InterPro" id="IPR002698">
    <property type="entry name" value="FTHF_cligase"/>
</dbReference>
<evidence type="ECO:0000256" key="2">
    <source>
        <dbReference type="ARBA" id="ARBA00022741"/>
    </source>
</evidence>
<sequence>MDSKRNVRTCMKKLLQTMSQSDYCKRSACIAESLYQESEWRQAQIIGITVSIFPEVETKAIIAHAWNQGKKVAVPKCEAQLRQMDFRILTDFSQLECVYSGLLEPRVDQTVYVPPEELDLLIVPGLAFDVRGHRLGFGGGYYDRYLSRYTGNTLSLAFKEQVITHFPTENHDLPIGKIITEEQIFKCLKNETE</sequence>
<keyword evidence="5" id="KW-0460">Magnesium</keyword>
<dbReference type="PANTHER" id="PTHR23407:SF1">
    <property type="entry name" value="5-FORMYLTETRAHYDROFOLATE CYCLO-LIGASE"/>
    <property type="match status" value="1"/>
</dbReference>
<dbReference type="PANTHER" id="PTHR23407">
    <property type="entry name" value="ATPASE INHIBITOR/5-FORMYLTETRAHYDROFOLATE CYCLO-LIGASE"/>
    <property type="match status" value="1"/>
</dbReference>
<evidence type="ECO:0000256" key="3">
    <source>
        <dbReference type="ARBA" id="ARBA00022840"/>
    </source>
</evidence>
<dbReference type="PIRSF" id="PIRSF006806">
    <property type="entry name" value="FTHF_cligase"/>
    <property type="match status" value="1"/>
</dbReference>
<evidence type="ECO:0000256" key="5">
    <source>
        <dbReference type="RuleBase" id="RU361279"/>
    </source>
</evidence>
<feature type="binding site" evidence="4">
    <location>
        <begin position="4"/>
        <end position="8"/>
    </location>
    <ligand>
        <name>ATP</name>
        <dbReference type="ChEBI" id="CHEBI:30616"/>
    </ligand>
</feature>
<dbReference type="EMBL" id="CP068053">
    <property type="protein sequence ID" value="QQS99955.1"/>
    <property type="molecule type" value="Genomic_DNA"/>
</dbReference>
<dbReference type="GO" id="GO:0030272">
    <property type="term" value="F:5-formyltetrahydrofolate cyclo-ligase activity"/>
    <property type="evidence" value="ECO:0007669"/>
    <property type="project" value="UniProtKB-EC"/>
</dbReference>
<name>A0A974NLJ4_PERPY</name>
<dbReference type="InterPro" id="IPR037171">
    <property type="entry name" value="NagB/RpiA_transferase-like"/>
</dbReference>
<dbReference type="GO" id="GO:0005524">
    <property type="term" value="F:ATP binding"/>
    <property type="evidence" value="ECO:0007669"/>
    <property type="project" value="UniProtKB-KW"/>
</dbReference>
<dbReference type="Pfam" id="PF01812">
    <property type="entry name" value="5-FTHF_cyc-lig"/>
    <property type="match status" value="1"/>
</dbReference>
<protein>
    <recommendedName>
        <fullName evidence="5">5-formyltetrahydrofolate cyclo-ligase</fullName>
        <ecNumber evidence="5">6.3.3.2</ecNumber>
    </recommendedName>
</protein>
<keyword evidence="2 4" id="KW-0547">Nucleotide-binding</keyword>
<comment type="similarity">
    <text evidence="1 5">Belongs to the 5-formyltetrahydrofolate cyclo-ligase family.</text>
</comment>
<keyword evidence="3 4" id="KW-0067">ATP-binding</keyword>
<proteinExistence type="inferred from homology"/>
<dbReference type="InterPro" id="IPR024185">
    <property type="entry name" value="FTHF_cligase-like_sf"/>
</dbReference>
<feature type="binding site" evidence="4">
    <location>
        <position position="50"/>
    </location>
    <ligand>
        <name>substrate</name>
    </ligand>
</feature>
<organism evidence="6 7">
    <name type="scientific">Peribacillus psychrosaccharolyticus</name>
    <name type="common">Bacillus psychrosaccharolyticus</name>
    <dbReference type="NCBI Taxonomy" id="1407"/>
    <lineage>
        <taxon>Bacteria</taxon>
        <taxon>Bacillati</taxon>
        <taxon>Bacillota</taxon>
        <taxon>Bacilli</taxon>
        <taxon>Bacillales</taxon>
        <taxon>Bacillaceae</taxon>
        <taxon>Peribacillus</taxon>
    </lineage>
</organism>
<evidence type="ECO:0000313" key="7">
    <source>
        <dbReference type="Proteomes" id="UP000595254"/>
    </source>
</evidence>
<gene>
    <name evidence="6" type="ORF">I6J18_20615</name>
</gene>
<accession>A0A974NLJ4</accession>
<reference evidence="6 7" key="1">
    <citation type="submission" date="2021-01" db="EMBL/GenBank/DDBJ databases">
        <title>FDA dAtabase for Regulatory Grade micrObial Sequences (FDA-ARGOS): Supporting development and validation of Infectious Disease Dx tests.</title>
        <authorList>
            <person name="Nelson B."/>
            <person name="Plummer A."/>
            <person name="Tallon L."/>
            <person name="Sadzewicz L."/>
            <person name="Zhao X."/>
            <person name="Boylan J."/>
            <person name="Ott S."/>
            <person name="Bowen H."/>
            <person name="Vavikolanu K."/>
            <person name="Mehta A."/>
            <person name="Aluvathingal J."/>
            <person name="Nadendla S."/>
            <person name="Myers T."/>
            <person name="Yan Y."/>
            <person name="Sichtig H."/>
        </authorList>
    </citation>
    <scope>NUCLEOTIDE SEQUENCE [LARGE SCALE GENOMIC DNA]</scope>
    <source>
        <strain evidence="6 7">FDAARGOS_1161</strain>
    </source>
</reference>
<dbReference type="Proteomes" id="UP000595254">
    <property type="component" value="Chromosome"/>
</dbReference>
<dbReference type="RefSeq" id="WP_040374249.1">
    <property type="nucleotide sequence ID" value="NZ_CP068053.1"/>
</dbReference>
<evidence type="ECO:0000256" key="1">
    <source>
        <dbReference type="ARBA" id="ARBA00010638"/>
    </source>
</evidence>
<dbReference type="AlphaFoldDB" id="A0A974NLJ4"/>
<feature type="binding site" evidence="4">
    <location>
        <begin position="134"/>
        <end position="142"/>
    </location>
    <ligand>
        <name>ATP</name>
        <dbReference type="ChEBI" id="CHEBI:30616"/>
    </ligand>
</feature>
<dbReference type="SUPFAM" id="SSF100950">
    <property type="entry name" value="NagB/RpiA/CoA transferase-like"/>
    <property type="match status" value="1"/>
</dbReference>
<evidence type="ECO:0000313" key="6">
    <source>
        <dbReference type="EMBL" id="QQS99955.1"/>
    </source>
</evidence>
<dbReference type="GO" id="GO:0046872">
    <property type="term" value="F:metal ion binding"/>
    <property type="evidence" value="ECO:0007669"/>
    <property type="project" value="UniProtKB-KW"/>
</dbReference>
<dbReference type="KEGG" id="ppsr:I6J18_20615"/>
<keyword evidence="7" id="KW-1185">Reference proteome</keyword>
<dbReference type="EC" id="6.3.3.2" evidence="5"/>
<dbReference type="NCBIfam" id="TIGR02727">
    <property type="entry name" value="MTHFS_bact"/>
    <property type="match status" value="1"/>
</dbReference>
<comment type="catalytic activity">
    <reaction evidence="5">
        <text>(6S)-5-formyl-5,6,7,8-tetrahydrofolate + ATP = (6R)-5,10-methenyltetrahydrofolate + ADP + phosphate</text>
        <dbReference type="Rhea" id="RHEA:10488"/>
        <dbReference type="ChEBI" id="CHEBI:30616"/>
        <dbReference type="ChEBI" id="CHEBI:43474"/>
        <dbReference type="ChEBI" id="CHEBI:57455"/>
        <dbReference type="ChEBI" id="CHEBI:57457"/>
        <dbReference type="ChEBI" id="CHEBI:456216"/>
        <dbReference type="EC" id="6.3.3.2"/>
    </reaction>
</comment>
<feature type="binding site" evidence="4">
    <location>
        <position position="55"/>
    </location>
    <ligand>
        <name>substrate</name>
    </ligand>
</feature>
<dbReference type="Gene3D" id="3.40.50.10420">
    <property type="entry name" value="NagB/RpiA/CoA transferase-like"/>
    <property type="match status" value="1"/>
</dbReference>
<keyword evidence="6" id="KW-0436">Ligase</keyword>